<name>A0A3B1AJL3_9ZZZZ</name>
<dbReference type="AlphaFoldDB" id="A0A3B1AJL3"/>
<reference evidence="2" key="1">
    <citation type="submission" date="2018-06" db="EMBL/GenBank/DDBJ databases">
        <authorList>
            <person name="Zhirakovskaya E."/>
        </authorList>
    </citation>
    <scope>NUCLEOTIDE SEQUENCE</scope>
</reference>
<evidence type="ECO:0008006" key="3">
    <source>
        <dbReference type="Google" id="ProtNLM"/>
    </source>
</evidence>
<protein>
    <recommendedName>
        <fullName evidence="3">Phosphonate ABC transporter phosphate-binding periplasmic component (TC 3.A.1.9.1)</fullName>
    </recommendedName>
</protein>
<sequence length="279" mass="31578">MILVLLLAAGCQQKPQHALYKLKELRVGLLPDQNEVSMRTKYSPLLDYIATYTGLKTTLILPTSYEGLLDLFSKKKIDLALFGGATYVKAHRLYGAKTLVMRDIDKQYRSIFFVKANSGIKSFADLKGKAIAFGSRLSTGGYYMPRYFLGKKNIDIVDYFNVIKYSGAHDKTAEWVRDGVVDVGVAHSGVINDMYRDGRLKETSLKIIWETPVFPDYVWAAQQQLLESDVTLLRNAFMLLNPRKPAQKRILDNLGGGFYLDAHHKTFNILNDVVYNLGY</sequence>
<proteinExistence type="predicted"/>
<dbReference type="Gene3D" id="3.40.190.10">
    <property type="entry name" value="Periplasmic binding protein-like II"/>
    <property type="match status" value="2"/>
</dbReference>
<dbReference type="PANTHER" id="PTHR35841:SF1">
    <property type="entry name" value="PHOSPHONATES-BINDING PERIPLASMIC PROTEIN"/>
    <property type="match status" value="1"/>
</dbReference>
<dbReference type="InterPro" id="IPR005770">
    <property type="entry name" value="PhnD"/>
</dbReference>
<accession>A0A3B1AJL3</accession>
<organism evidence="2">
    <name type="scientific">hydrothermal vent metagenome</name>
    <dbReference type="NCBI Taxonomy" id="652676"/>
    <lineage>
        <taxon>unclassified sequences</taxon>
        <taxon>metagenomes</taxon>
        <taxon>ecological metagenomes</taxon>
    </lineage>
</organism>
<evidence type="ECO:0000256" key="1">
    <source>
        <dbReference type="ARBA" id="ARBA00022729"/>
    </source>
</evidence>
<dbReference type="SUPFAM" id="SSF53850">
    <property type="entry name" value="Periplasmic binding protein-like II"/>
    <property type="match status" value="1"/>
</dbReference>
<dbReference type="NCBIfam" id="TIGR01098">
    <property type="entry name" value="3A0109s03R"/>
    <property type="match status" value="1"/>
</dbReference>
<dbReference type="GO" id="GO:0043190">
    <property type="term" value="C:ATP-binding cassette (ABC) transporter complex"/>
    <property type="evidence" value="ECO:0007669"/>
    <property type="project" value="InterPro"/>
</dbReference>
<keyword evidence="1" id="KW-0732">Signal</keyword>
<evidence type="ECO:0000313" key="2">
    <source>
        <dbReference type="EMBL" id="VAX00054.1"/>
    </source>
</evidence>
<dbReference type="Pfam" id="PF12974">
    <property type="entry name" value="Phosphonate-bd"/>
    <property type="match status" value="1"/>
</dbReference>
<dbReference type="GO" id="GO:0055085">
    <property type="term" value="P:transmembrane transport"/>
    <property type="evidence" value="ECO:0007669"/>
    <property type="project" value="InterPro"/>
</dbReference>
<gene>
    <name evidence="2" type="ORF">MNBD_GAMMA22-1112</name>
</gene>
<dbReference type="EMBL" id="UOFS01000042">
    <property type="protein sequence ID" value="VAX00054.1"/>
    <property type="molecule type" value="Genomic_DNA"/>
</dbReference>
<dbReference type="PANTHER" id="PTHR35841">
    <property type="entry name" value="PHOSPHONATES-BINDING PERIPLASMIC PROTEIN"/>
    <property type="match status" value="1"/>
</dbReference>